<dbReference type="Pfam" id="PF13843">
    <property type="entry name" value="DDE_Tnp_1_7"/>
    <property type="match status" value="1"/>
</dbReference>
<feature type="region of interest" description="Disordered" evidence="1">
    <location>
        <begin position="70"/>
        <end position="90"/>
    </location>
</feature>
<evidence type="ECO:0000259" key="2">
    <source>
        <dbReference type="Pfam" id="PF13843"/>
    </source>
</evidence>
<dbReference type="InterPro" id="IPR029526">
    <property type="entry name" value="PGBD"/>
</dbReference>
<dbReference type="EMBL" id="CARXXK010000002">
    <property type="protein sequence ID" value="CAI6354822.1"/>
    <property type="molecule type" value="Genomic_DNA"/>
</dbReference>
<organism evidence="3 4">
    <name type="scientific">Macrosiphum euphorbiae</name>
    <name type="common">potato aphid</name>
    <dbReference type="NCBI Taxonomy" id="13131"/>
    <lineage>
        <taxon>Eukaryota</taxon>
        <taxon>Metazoa</taxon>
        <taxon>Ecdysozoa</taxon>
        <taxon>Arthropoda</taxon>
        <taxon>Hexapoda</taxon>
        <taxon>Insecta</taxon>
        <taxon>Pterygota</taxon>
        <taxon>Neoptera</taxon>
        <taxon>Paraneoptera</taxon>
        <taxon>Hemiptera</taxon>
        <taxon>Sternorrhyncha</taxon>
        <taxon>Aphidomorpha</taxon>
        <taxon>Aphidoidea</taxon>
        <taxon>Aphididae</taxon>
        <taxon>Macrosiphini</taxon>
        <taxon>Macrosiphum</taxon>
    </lineage>
</organism>
<evidence type="ECO:0000313" key="3">
    <source>
        <dbReference type="EMBL" id="CAI6354822.1"/>
    </source>
</evidence>
<dbReference type="PANTHER" id="PTHR47272:SF1">
    <property type="entry name" value="PIGGYBAC TRANSPOSABLE ELEMENT-DERIVED PROTEIN 3-LIKE"/>
    <property type="match status" value="1"/>
</dbReference>
<evidence type="ECO:0000256" key="1">
    <source>
        <dbReference type="SAM" id="MobiDB-lite"/>
    </source>
</evidence>
<keyword evidence="4" id="KW-1185">Reference proteome</keyword>
<proteinExistence type="predicted"/>
<name>A0AAV0WGP4_9HEMI</name>
<dbReference type="Proteomes" id="UP001160148">
    <property type="component" value="Unassembled WGS sequence"/>
</dbReference>
<protein>
    <recommendedName>
        <fullName evidence="2">PiggyBac transposable element-derived protein domain-containing protein</fullName>
    </recommendedName>
</protein>
<accession>A0AAV0WGP4</accession>
<gene>
    <name evidence="3" type="ORF">MEUPH1_LOCUS10759</name>
</gene>
<dbReference type="PANTHER" id="PTHR47272">
    <property type="entry name" value="DDE_TNP_1_7 DOMAIN-CONTAINING PROTEIN"/>
    <property type="match status" value="1"/>
</dbReference>
<sequence length="520" mass="60635">MALNDYEIETFLNIPIESEDEYADGFDLSDDEDINEETVTPREDRVVVRVREEDNDVFTLPEYFLVENENVSDQSTSGTSPVQVQTSPLPPSSQIVNFVQTSTNIMRVQRTRITRCDKNAAKKQVKNPILPTKKEPPEDRDRLFKIRPIVELLKAKFSSVPFDEFLALDEQLCPTKARSYMKQYLPLKPHKWGYKLFVLCGVKGYAYNFEIYTGNENNSLERQQMLEPDLGATGNVVVRLSRVIPRNEHHKLYFDNYYTSIPVMVYLEKLGKHTVGTFRRNRFPDIALMPEKEMLKKPRGTYDECLTVVDGVPITTVSWKDNKIVNVTSTYIGALEPTKVRRYDKKQKKNVDVEIPKIIEVYNKHMGGVDLMDSLIGRYRIIMRSKKWYIKIFYHLLDMTVVNSWLMYKKITGNTMPLAKFREHLSVTLMQSGIAKRGKGRPSGSFEIQENIKKKRTQTPSAPFNEIRRDCLEHWPNYEQQRRVCKMPKCKFQSFTKCSKCCVYLCYNNDRNCFVDFHCS</sequence>
<evidence type="ECO:0000313" key="4">
    <source>
        <dbReference type="Proteomes" id="UP001160148"/>
    </source>
</evidence>
<comment type="caution">
    <text evidence="3">The sequence shown here is derived from an EMBL/GenBank/DDBJ whole genome shotgun (WGS) entry which is preliminary data.</text>
</comment>
<feature type="domain" description="PiggyBac transposable element-derived protein" evidence="2">
    <location>
        <begin position="136"/>
        <end position="405"/>
    </location>
</feature>
<dbReference type="AlphaFoldDB" id="A0AAV0WGP4"/>
<reference evidence="3 4" key="1">
    <citation type="submission" date="2023-01" db="EMBL/GenBank/DDBJ databases">
        <authorList>
            <person name="Whitehead M."/>
        </authorList>
    </citation>
    <scope>NUCLEOTIDE SEQUENCE [LARGE SCALE GENOMIC DNA]</scope>
</reference>